<dbReference type="PROSITE" id="PS51845">
    <property type="entry name" value="PDEASE_I_2"/>
    <property type="match status" value="1"/>
</dbReference>
<dbReference type="SUPFAM" id="SSF109604">
    <property type="entry name" value="HD-domain/PDEase-like"/>
    <property type="match status" value="1"/>
</dbReference>
<dbReference type="GO" id="GO:0007165">
    <property type="term" value="P:signal transduction"/>
    <property type="evidence" value="ECO:0007669"/>
    <property type="project" value="InterPro"/>
</dbReference>
<evidence type="ECO:0000259" key="3">
    <source>
        <dbReference type="PROSITE" id="PS51845"/>
    </source>
</evidence>
<organism evidence="4 5">
    <name type="scientific">Cymbomonas tetramitiformis</name>
    <dbReference type="NCBI Taxonomy" id="36881"/>
    <lineage>
        <taxon>Eukaryota</taxon>
        <taxon>Viridiplantae</taxon>
        <taxon>Chlorophyta</taxon>
        <taxon>Pyramimonadophyceae</taxon>
        <taxon>Pyramimonadales</taxon>
        <taxon>Pyramimonadaceae</taxon>
        <taxon>Cymbomonas</taxon>
    </lineage>
</organism>
<accession>A0AAE0BR60</accession>
<keyword evidence="2" id="KW-0378">Hydrolase</keyword>
<name>A0AAE0BR60_9CHLO</name>
<dbReference type="EMBL" id="LGRX02033435">
    <property type="protein sequence ID" value="KAK3241261.1"/>
    <property type="molecule type" value="Genomic_DNA"/>
</dbReference>
<reference evidence="4 5" key="1">
    <citation type="journal article" date="2015" name="Genome Biol. Evol.">
        <title>Comparative Genomics of a Bacterivorous Green Alga Reveals Evolutionary Causalities and Consequences of Phago-Mixotrophic Mode of Nutrition.</title>
        <authorList>
            <person name="Burns J.A."/>
            <person name="Paasch A."/>
            <person name="Narechania A."/>
            <person name="Kim E."/>
        </authorList>
    </citation>
    <scope>NUCLEOTIDE SEQUENCE [LARGE SCALE GENOMIC DNA]</scope>
    <source>
        <strain evidence="4 5">PLY_AMNH</strain>
    </source>
</reference>
<protein>
    <recommendedName>
        <fullName evidence="3">PDEase domain-containing protein</fullName>
    </recommendedName>
</protein>
<dbReference type="Pfam" id="PF00233">
    <property type="entry name" value="PDEase_I"/>
    <property type="match status" value="1"/>
</dbReference>
<dbReference type="Proteomes" id="UP001190700">
    <property type="component" value="Unassembled WGS sequence"/>
</dbReference>
<dbReference type="GO" id="GO:0046872">
    <property type="term" value="F:metal ion binding"/>
    <property type="evidence" value="ECO:0007669"/>
    <property type="project" value="UniProtKB-KW"/>
</dbReference>
<dbReference type="InterPro" id="IPR036971">
    <property type="entry name" value="PDEase_catalytic_dom_sf"/>
</dbReference>
<dbReference type="PANTHER" id="PTHR11347">
    <property type="entry name" value="CYCLIC NUCLEOTIDE PHOSPHODIESTERASE"/>
    <property type="match status" value="1"/>
</dbReference>
<dbReference type="CDD" id="cd00077">
    <property type="entry name" value="HDc"/>
    <property type="match status" value="1"/>
</dbReference>
<comment type="caution">
    <text evidence="4">The sequence shown here is derived from an EMBL/GenBank/DDBJ whole genome shotgun (WGS) entry which is preliminary data.</text>
</comment>
<evidence type="ECO:0000256" key="1">
    <source>
        <dbReference type="ARBA" id="ARBA00022723"/>
    </source>
</evidence>
<dbReference type="GO" id="GO:0004114">
    <property type="term" value="F:3',5'-cyclic-nucleotide phosphodiesterase activity"/>
    <property type="evidence" value="ECO:0007669"/>
    <property type="project" value="InterPro"/>
</dbReference>
<evidence type="ECO:0000313" key="4">
    <source>
        <dbReference type="EMBL" id="KAK3241261.1"/>
    </source>
</evidence>
<evidence type="ECO:0000256" key="2">
    <source>
        <dbReference type="ARBA" id="ARBA00022801"/>
    </source>
</evidence>
<keyword evidence="1" id="KW-0479">Metal-binding</keyword>
<dbReference type="AlphaFoldDB" id="A0AAE0BR60"/>
<keyword evidence="5" id="KW-1185">Reference proteome</keyword>
<sequence length="368" mass="40600">MWYTVLNCKPIAVSASISQQLFEALKIFLSEAGEDFGCEDFTAEFGEVTASFSDAQSALLMGCTMQVCLAKMLKVSVAPGSNQSIAEVLMLLGVGISVSLHSAALPPEEGVAKTAKKEEILAGARELCKTANSAILLSENTRDAVLRGGTAAMMWLKLNGIRLKEMLVENVDETFGTLFEAAWDNKSNFILQIPIDLDLLDVETKIGGKEEYRDLCSPLDGLEREILSEDPRPGSPSTRKYSFSGVKGEIPPPQDVAHLNWSFSALHHTKDQLVQLTLGVFDFWNLPTLLNIPRGNLWRFIQMAADMYPDNPFHNFHHAFSVLQTTHTILQDHHVLRVLGNRPLDLFTMLTSALCHDLEHPVPPTAPL</sequence>
<evidence type="ECO:0000313" key="5">
    <source>
        <dbReference type="Proteomes" id="UP001190700"/>
    </source>
</evidence>
<proteinExistence type="predicted"/>
<dbReference type="InterPro" id="IPR002073">
    <property type="entry name" value="PDEase_catalytic_dom"/>
</dbReference>
<gene>
    <name evidence="4" type="ORF">CYMTET_48963</name>
</gene>
<feature type="domain" description="PDEase" evidence="3">
    <location>
        <begin position="228"/>
        <end position="368"/>
    </location>
</feature>
<dbReference type="InterPro" id="IPR003607">
    <property type="entry name" value="HD/PDEase_dom"/>
</dbReference>
<dbReference type="Gene3D" id="1.10.1300.10">
    <property type="entry name" value="3'5'-cyclic nucleotide phosphodiesterase, catalytic domain"/>
    <property type="match status" value="1"/>
</dbReference>